<feature type="transmembrane region" description="Helical" evidence="6">
    <location>
        <begin position="299"/>
        <end position="319"/>
    </location>
</feature>
<sequence>MIRIVDKYLALEFIKPFFIVLFALTVIMISTFLFQLTDFIIIKKVPILTVVQLLFYKLPSFVVETLSMSVLFSTLLALSRLVKDSEYTALRMGGITFRRLLIPLLILGLLISGVTYLLNERLVPWANTRYENIKDTLINQKEKPYLEEDLFFKGEQNKYFYIKKLNKRKHQANYVLVYDLQNSQLLTAQRGTVENDILKLKNGIISKLASDGYLQEQGKFSSKAIDLKRNINELINKQKKPSELSRAELEERIRIFNHSGLDTTKLLVEYHFKLAQSLACLIFVLIGAPLSIKSDRGRIVGIIISVVIIFVYYVLLSLSKSLGKNGLLTPFFAAWLPNMLFVFLGSALIFREDNVIS</sequence>
<feature type="transmembrane region" description="Helical" evidence="6">
    <location>
        <begin position="54"/>
        <end position="79"/>
    </location>
</feature>
<evidence type="ECO:0000256" key="1">
    <source>
        <dbReference type="ARBA" id="ARBA00004651"/>
    </source>
</evidence>
<feature type="transmembrane region" description="Helical" evidence="6">
    <location>
        <begin position="331"/>
        <end position="350"/>
    </location>
</feature>
<name>A0A939BSC4_9FIRM</name>
<accession>A0A939BSC4</accession>
<protein>
    <submittedName>
        <fullName evidence="7">Lipopolysaccharide export system permease protein</fullName>
    </submittedName>
</protein>
<feature type="transmembrane region" description="Helical" evidence="6">
    <location>
        <begin position="100"/>
        <end position="118"/>
    </location>
</feature>
<feature type="transmembrane region" description="Helical" evidence="6">
    <location>
        <begin position="274"/>
        <end position="292"/>
    </location>
</feature>
<keyword evidence="5 6" id="KW-0472">Membrane</keyword>
<keyword evidence="3 6" id="KW-0812">Transmembrane</keyword>
<dbReference type="PANTHER" id="PTHR33529">
    <property type="entry name" value="SLR0882 PROTEIN-RELATED"/>
    <property type="match status" value="1"/>
</dbReference>
<keyword evidence="2" id="KW-1003">Cell membrane</keyword>
<evidence type="ECO:0000313" key="7">
    <source>
        <dbReference type="EMBL" id="MBM7556986.1"/>
    </source>
</evidence>
<dbReference type="InterPro" id="IPR005495">
    <property type="entry name" value="LptG/LptF_permease"/>
</dbReference>
<dbReference type="Proteomes" id="UP000774000">
    <property type="component" value="Unassembled WGS sequence"/>
</dbReference>
<proteinExistence type="predicted"/>
<comment type="subcellular location">
    <subcellularLocation>
        <location evidence="1">Cell membrane</location>
        <topology evidence="1">Multi-pass membrane protein</topology>
    </subcellularLocation>
</comment>
<comment type="caution">
    <text evidence="7">The sequence shown here is derived from an EMBL/GenBank/DDBJ whole genome shotgun (WGS) entry which is preliminary data.</text>
</comment>
<gene>
    <name evidence="7" type="ORF">JOC47_001840</name>
</gene>
<evidence type="ECO:0000313" key="8">
    <source>
        <dbReference type="Proteomes" id="UP000774000"/>
    </source>
</evidence>
<dbReference type="EMBL" id="JAFBDQ010000008">
    <property type="protein sequence ID" value="MBM7556986.1"/>
    <property type="molecule type" value="Genomic_DNA"/>
</dbReference>
<evidence type="ECO:0000256" key="6">
    <source>
        <dbReference type="SAM" id="Phobius"/>
    </source>
</evidence>
<keyword evidence="4 6" id="KW-1133">Transmembrane helix</keyword>
<dbReference type="GO" id="GO:0015920">
    <property type="term" value="P:lipopolysaccharide transport"/>
    <property type="evidence" value="ECO:0007669"/>
    <property type="project" value="TreeGrafter"/>
</dbReference>
<evidence type="ECO:0000256" key="5">
    <source>
        <dbReference type="ARBA" id="ARBA00023136"/>
    </source>
</evidence>
<dbReference type="Pfam" id="PF03739">
    <property type="entry name" value="LptF_LptG"/>
    <property type="match status" value="1"/>
</dbReference>
<feature type="transmembrane region" description="Helical" evidence="6">
    <location>
        <begin position="12"/>
        <end position="34"/>
    </location>
</feature>
<evidence type="ECO:0000256" key="3">
    <source>
        <dbReference type="ARBA" id="ARBA00022692"/>
    </source>
</evidence>
<dbReference type="AlphaFoldDB" id="A0A939BSC4"/>
<reference evidence="7" key="1">
    <citation type="submission" date="2021-01" db="EMBL/GenBank/DDBJ databases">
        <title>Genomic Encyclopedia of Type Strains, Phase IV (KMG-IV): sequencing the most valuable type-strain genomes for metagenomic binning, comparative biology and taxonomic classification.</title>
        <authorList>
            <person name="Goeker M."/>
        </authorList>
    </citation>
    <scope>NUCLEOTIDE SEQUENCE</scope>
    <source>
        <strain evidence="7">DSM 23230</strain>
    </source>
</reference>
<dbReference type="GO" id="GO:0043190">
    <property type="term" value="C:ATP-binding cassette (ABC) transporter complex"/>
    <property type="evidence" value="ECO:0007669"/>
    <property type="project" value="TreeGrafter"/>
</dbReference>
<evidence type="ECO:0000256" key="4">
    <source>
        <dbReference type="ARBA" id="ARBA00022989"/>
    </source>
</evidence>
<dbReference type="PANTHER" id="PTHR33529:SF6">
    <property type="entry name" value="YJGP_YJGQ FAMILY PERMEASE"/>
    <property type="match status" value="1"/>
</dbReference>
<dbReference type="RefSeq" id="WP_239551036.1">
    <property type="nucleotide sequence ID" value="NZ_JAFBDQ010000008.1"/>
</dbReference>
<keyword evidence="8" id="KW-1185">Reference proteome</keyword>
<evidence type="ECO:0000256" key="2">
    <source>
        <dbReference type="ARBA" id="ARBA00022475"/>
    </source>
</evidence>
<organism evidence="7 8">
    <name type="scientific">Halanaerobacter jeridensis</name>
    <dbReference type="NCBI Taxonomy" id="706427"/>
    <lineage>
        <taxon>Bacteria</taxon>
        <taxon>Bacillati</taxon>
        <taxon>Bacillota</taxon>
        <taxon>Clostridia</taxon>
        <taxon>Halanaerobiales</taxon>
        <taxon>Halobacteroidaceae</taxon>
        <taxon>Halanaerobacter</taxon>
    </lineage>
</organism>